<dbReference type="PANTHER" id="PTHR23092:SF15">
    <property type="entry name" value="INACTIVE NON-CANONICAL POLY(A) RNA POLYMERASE PROTEIN TRF4-2-RELATED"/>
    <property type="match status" value="1"/>
</dbReference>
<dbReference type="InterPro" id="IPR045862">
    <property type="entry name" value="Trf4-like"/>
</dbReference>
<dbReference type="CDD" id="cd05402">
    <property type="entry name" value="NT_PAP_TUTase"/>
    <property type="match status" value="1"/>
</dbReference>
<organism evidence="3 4">
    <name type="scientific">Ectocarpus siliculosus</name>
    <name type="common">Brown alga</name>
    <name type="synonym">Conferva siliculosa</name>
    <dbReference type="NCBI Taxonomy" id="2880"/>
    <lineage>
        <taxon>Eukaryota</taxon>
        <taxon>Sar</taxon>
        <taxon>Stramenopiles</taxon>
        <taxon>Ochrophyta</taxon>
        <taxon>PX clade</taxon>
        <taxon>Phaeophyceae</taxon>
        <taxon>Ectocarpales</taxon>
        <taxon>Ectocarpaceae</taxon>
        <taxon>Ectocarpus</taxon>
    </lineage>
</organism>
<sequence length="2092" mass="212985">MGIEEDTQRGWKRREDMAEDLSSWFCQLSTQERLQAIAVDDVIWIRLFNVLYRKHKSWMSQRGTPPTWEREKVRKIYERLQRNEQNRVAGVAAAAAASASSDAATPPHEGARAPPPSFVPPPRTAAVAAGTKPTPVETGSLDNGGPGAAGGYCSGGGGSVQSALQVGERLNDAVRLCSLGCGSAGGGGGGAKGEGGREGGASSGPRGALTLSEAELSKPRRLLNDLRLLACRPSDGKEQTAAAAAASALPKSEQGKDVRGKRGVAAAAAPAAAAEASLPAAGCKAGFLTPALAEEEARWAGASADCHDPLMETAWLAERFPKATLGDLLVNRLELSLWASYWGRRRPRGSVGGIPVSPLASVAQEAGILRGYWRTLPLRQRHQILEGLPEAAALASDSCDSTARNSSSSSSRSRAREDVVQCLMFAPAAWCFQDDGAAVKLVVGRLRRAYGAHVAAAGVKATPAIESPALEPGTSSDDSNAGGGGGGGDDFAIDSATAATTTVGVGGGGLDSSDHRKKQKKRKKKQKNASTASAAAAAASSVAAGEASVENPPVSGAKSLGERGVAAQADDGAAARPAGETSPGPSEGSSATEEAETDSSVGANVTPSASTSATAAPPPSKAAATVASAAESVAGGIDDGGWVLSTSRRSKPKEAKEEVREVRRGGGGGGGGKGAKGKDGGSHPKATAGHRESLRDSHREPYRDRGDAPSRGSKGSSGGSGEGRHDRDSSGGGGAPWARGTSRQDSGKGDEGRVWGKDISTRDRRDDPGGTWSKSGGSRRERRDGSGGGGGAGLGSGSGAWPRASARRREDRDVEASWVQGGEEDAGPWAKRGGGGKSSSSSGSSAKENGHAPSAAGRSANQPQHTRTRSSSFADMVRGANAADGVPSAVSPLRKAVSAKSPRVASTPEATTPSWGSGKSVGAPSFATVLLGGSGATSGSSKFPPPPALKAVDTKGSASAVSPSTTVSASPVTASEQAGWSDTPAPAAAEAAGPKPAKPMAWTTGNTASVLRAAIGEPAPSRNTSSGHKVPQDRASSPGSGSEGCEGKAAEAGKSPPTGKSGGGGGAASPKAGEVMDVMVEVLDLVGDVIVRRAHSRASKAKSYAQAIAESEGRAQALATAYQRHDGLLQGSSWEGGGSANKHAAGTSDATDSVASTASATAETAESSPAVERRRAGAPSFDSGGGGGGGGGSKAWSDRGPERDRGSNAASWARGNTPPAAARQAARRAGGDTGRAWVRSGQQQQQGLGSGGHPGAAPMHDLRGARSRGHKPAMPSAPPPQQMPHNQHQGMGEVSEEGRGSAASLLLPRAPAALRASMSAPLGRDAAADGSSDALSRGALTTQPDVSNVIPSPRILRSPSRRHRPRSSSAGSGTRHSGMHGGAGGGAGYHPYPQHQQHQHQHQQESWQNSSDWALSAGGNGGGAPRGVRFMQKLGRAMRPRRRAWSQVIARVRELVSGIWKEARVEMYGSCFTGLELPSSDVDVVVCGINGLKYSYGGSRAGYSSMQTVANLQKLANVLQEQTWVRGMKVIETAAVPVIKILADPVSNGNGQFMFDDSRNGRDGWLGGGSGLDYIPLDISFESPQHGGIASSKWVRDCIQGGKYGFALPAVMVLKEILCQRGLNQPWSGGLSSYSLINMMITVLQRAEVERARARRIVACAQAAALAAAARGVRQGPLPPPAALPLPGQVAVAPQQQQLGVMGPPPPPPPSPVPPPTLVPAAAAPAHVVAGPGHEMGAPSGGGDEQVAPLVEERVGQYVEGDDDDDDGVAAAAAAAGVGGLCATRSSDSGSSGGSASGYPGHEPLANVSSAGGDAVSSACGSPASADRAGGMSDDAENMEGAKSESAPITVGSIAEHQQPNPPVTDGSYDGRSPPLPPPPLNTAPSQREQSSSPPAAQPAGGVSTKGPGDVNDQAALADAAASAASANSSGSPDESVVGGARAPTPPQAQYNLGMNAELFNMKHMEINLSQEEVDRADLSGMTPGEVLVRFLAFFGRQFDPTRVGISVGRGAISNPFALTPSVDPRTGMPVMEAHVVIEDPLDRDQNVARSCFGFPQVQWLFGQYLSVLQERGADMAEFDRDADLLQMLLYY</sequence>
<feature type="compositionally biased region" description="Low complexity" evidence="1">
    <location>
        <begin position="957"/>
        <end position="975"/>
    </location>
</feature>
<feature type="region of interest" description="Disordered" evidence="1">
    <location>
        <begin position="1130"/>
        <end position="1302"/>
    </location>
</feature>
<feature type="region of interest" description="Disordered" evidence="1">
    <location>
        <begin position="184"/>
        <end position="215"/>
    </location>
</feature>
<feature type="region of interest" description="Disordered" evidence="1">
    <location>
        <begin position="1782"/>
        <end position="1949"/>
    </location>
</feature>
<dbReference type="Pfam" id="PF22600">
    <property type="entry name" value="MTPAP-like_central"/>
    <property type="match status" value="1"/>
</dbReference>
<proteinExistence type="predicted"/>
<dbReference type="GO" id="GO:0043634">
    <property type="term" value="P:polyadenylation-dependent ncRNA catabolic process"/>
    <property type="evidence" value="ECO:0007669"/>
    <property type="project" value="TreeGrafter"/>
</dbReference>
<feature type="compositionally biased region" description="Basic residues" evidence="1">
    <location>
        <begin position="515"/>
        <end position="527"/>
    </location>
</feature>
<evidence type="ECO:0000313" key="3">
    <source>
        <dbReference type="EMBL" id="CBJ27910.1"/>
    </source>
</evidence>
<feature type="compositionally biased region" description="Basic and acidic residues" evidence="1">
    <location>
        <begin position="1196"/>
        <end position="1206"/>
    </location>
</feature>
<dbReference type="SUPFAM" id="SSF81301">
    <property type="entry name" value="Nucleotidyltransferase"/>
    <property type="match status" value="1"/>
</dbReference>
<dbReference type="GO" id="GO:0003729">
    <property type="term" value="F:mRNA binding"/>
    <property type="evidence" value="ECO:0007669"/>
    <property type="project" value="TreeGrafter"/>
</dbReference>
<accession>D7G847</accession>
<dbReference type="Gene3D" id="3.30.460.10">
    <property type="entry name" value="Beta Polymerase, domain 2"/>
    <property type="match status" value="1"/>
</dbReference>
<dbReference type="EMBL" id="FN649751">
    <property type="protein sequence ID" value="CBJ27910.1"/>
    <property type="molecule type" value="Genomic_DNA"/>
</dbReference>
<feature type="compositionally biased region" description="Pro residues" evidence="1">
    <location>
        <begin position="113"/>
        <end position="123"/>
    </location>
</feature>
<feature type="compositionally biased region" description="Low complexity" evidence="1">
    <location>
        <begin position="1809"/>
        <end position="1822"/>
    </location>
</feature>
<feature type="region of interest" description="Disordered" evidence="1">
    <location>
        <begin position="466"/>
        <end position="921"/>
    </location>
</feature>
<feature type="compositionally biased region" description="Basic and acidic residues" evidence="1">
    <location>
        <begin position="689"/>
        <end position="708"/>
    </location>
</feature>
<name>D7G847_ECTSI</name>
<feature type="region of interest" description="Disordered" evidence="1">
    <location>
        <begin position="98"/>
        <end position="145"/>
    </location>
</feature>
<dbReference type="Proteomes" id="UP000002630">
    <property type="component" value="Linkage Group LG26"/>
</dbReference>
<feature type="compositionally biased region" description="Low complexity" evidence="1">
    <location>
        <begin position="493"/>
        <end position="503"/>
    </location>
</feature>
<feature type="compositionally biased region" description="Gly residues" evidence="1">
    <location>
        <begin position="1379"/>
        <end position="1388"/>
    </location>
</feature>
<feature type="domain" description="Poly(A) RNA polymerase mitochondrial-like central palm" evidence="2">
    <location>
        <begin position="1446"/>
        <end position="1543"/>
    </location>
</feature>
<feature type="compositionally biased region" description="Polar residues" evidence="1">
    <location>
        <begin position="1340"/>
        <end position="1350"/>
    </location>
</feature>
<feature type="compositionally biased region" description="Basic and acidic residues" evidence="1">
    <location>
        <begin position="652"/>
        <end position="664"/>
    </location>
</feature>
<keyword evidence="4" id="KW-1185">Reference proteome</keyword>
<dbReference type="GO" id="GO:0005730">
    <property type="term" value="C:nucleolus"/>
    <property type="evidence" value="ECO:0007669"/>
    <property type="project" value="TreeGrafter"/>
</dbReference>
<feature type="region of interest" description="Disordered" evidence="1">
    <location>
        <begin position="1323"/>
        <end position="1427"/>
    </location>
</feature>
<dbReference type="Gene3D" id="1.10.1410.10">
    <property type="match status" value="2"/>
</dbReference>
<dbReference type="SUPFAM" id="SSF81631">
    <property type="entry name" value="PAP/OAS1 substrate-binding domain"/>
    <property type="match status" value="1"/>
</dbReference>
<feature type="compositionally biased region" description="Low complexity" evidence="1">
    <location>
        <begin position="1144"/>
        <end position="1170"/>
    </location>
</feature>
<feature type="compositionally biased region" description="Polar residues" evidence="1">
    <location>
        <begin position="908"/>
        <end position="917"/>
    </location>
</feature>
<evidence type="ECO:0000313" key="4">
    <source>
        <dbReference type="Proteomes" id="UP000002630"/>
    </source>
</evidence>
<dbReference type="InParanoid" id="D7G847"/>
<feature type="compositionally biased region" description="Gly residues" evidence="1">
    <location>
        <begin position="1183"/>
        <end position="1193"/>
    </location>
</feature>
<dbReference type="STRING" id="2880.D7G847"/>
<feature type="compositionally biased region" description="Polar residues" evidence="1">
    <location>
        <begin position="1883"/>
        <end position="1895"/>
    </location>
</feature>
<feature type="compositionally biased region" description="Low complexity" evidence="1">
    <location>
        <begin position="1283"/>
        <end position="1292"/>
    </location>
</feature>
<evidence type="ECO:0000256" key="1">
    <source>
        <dbReference type="SAM" id="MobiDB-lite"/>
    </source>
</evidence>
<feature type="compositionally biased region" description="Low complexity" evidence="1">
    <location>
        <begin position="529"/>
        <end position="548"/>
    </location>
</feature>
<dbReference type="eggNOG" id="KOG1906">
    <property type="taxonomic scope" value="Eukaryota"/>
</dbReference>
<dbReference type="GO" id="GO:0031499">
    <property type="term" value="C:TRAMP complex"/>
    <property type="evidence" value="ECO:0007669"/>
    <property type="project" value="TreeGrafter"/>
</dbReference>
<dbReference type="GO" id="GO:1990817">
    <property type="term" value="F:poly(A) RNA polymerase activity"/>
    <property type="evidence" value="ECO:0007669"/>
    <property type="project" value="InterPro"/>
</dbReference>
<dbReference type="EMBL" id="FN649107">
    <property type="protein sequence ID" value="CBJ27910.1"/>
    <property type="molecule type" value="Genomic_DNA"/>
</dbReference>
<dbReference type="InterPro" id="IPR054708">
    <property type="entry name" value="MTPAP-like_central"/>
</dbReference>
<protein>
    <recommendedName>
        <fullName evidence="2">Poly(A) RNA polymerase mitochondrial-like central palm domain-containing protein</fullName>
    </recommendedName>
</protein>
<dbReference type="PANTHER" id="PTHR23092">
    <property type="entry name" value="POLY(A) RNA POLYMERASE"/>
    <property type="match status" value="1"/>
</dbReference>
<feature type="compositionally biased region" description="Low complexity" evidence="1">
    <location>
        <begin position="1220"/>
        <end position="1247"/>
    </location>
</feature>
<evidence type="ECO:0000259" key="2">
    <source>
        <dbReference type="Pfam" id="PF22600"/>
    </source>
</evidence>
<feature type="compositionally biased region" description="Gly residues" evidence="1">
    <location>
        <begin position="184"/>
        <end position="202"/>
    </location>
</feature>
<feature type="compositionally biased region" description="Low complexity" evidence="1">
    <location>
        <begin position="1323"/>
        <end position="1339"/>
    </location>
</feature>
<dbReference type="OMA" id="NCFRINQ"/>
<feature type="compositionally biased region" description="Low complexity" evidence="1">
    <location>
        <begin position="984"/>
        <end position="1001"/>
    </location>
</feature>
<dbReference type="OrthoDB" id="191860at2759"/>
<feature type="compositionally biased region" description="Low complexity" evidence="1">
    <location>
        <begin position="566"/>
        <end position="634"/>
    </location>
</feature>
<feature type="compositionally biased region" description="Polar residues" evidence="1">
    <location>
        <begin position="859"/>
        <end position="873"/>
    </location>
</feature>
<reference evidence="3 4" key="1">
    <citation type="journal article" date="2010" name="Nature">
        <title>The Ectocarpus genome and the independent evolution of multicellularity in brown algae.</title>
        <authorList>
            <person name="Cock J.M."/>
            <person name="Sterck L."/>
            <person name="Rouze P."/>
            <person name="Scornet D."/>
            <person name="Allen A.E."/>
            <person name="Amoutzias G."/>
            <person name="Anthouard V."/>
            <person name="Artiguenave F."/>
            <person name="Aury J.M."/>
            <person name="Badger J.H."/>
            <person name="Beszteri B."/>
            <person name="Billiau K."/>
            <person name="Bonnet E."/>
            <person name="Bothwell J.H."/>
            <person name="Bowler C."/>
            <person name="Boyen C."/>
            <person name="Brownlee C."/>
            <person name="Carrano C.J."/>
            <person name="Charrier B."/>
            <person name="Cho G.Y."/>
            <person name="Coelho S.M."/>
            <person name="Collen J."/>
            <person name="Corre E."/>
            <person name="Da Silva C."/>
            <person name="Delage L."/>
            <person name="Delaroque N."/>
            <person name="Dittami S.M."/>
            <person name="Doulbeau S."/>
            <person name="Elias M."/>
            <person name="Farnham G."/>
            <person name="Gachon C.M."/>
            <person name="Gschloessl B."/>
            <person name="Heesch S."/>
            <person name="Jabbari K."/>
            <person name="Jubin C."/>
            <person name="Kawai H."/>
            <person name="Kimura K."/>
            <person name="Kloareg B."/>
            <person name="Kupper F.C."/>
            <person name="Lang D."/>
            <person name="Le Bail A."/>
            <person name="Leblanc C."/>
            <person name="Lerouge P."/>
            <person name="Lohr M."/>
            <person name="Lopez P.J."/>
            <person name="Martens C."/>
            <person name="Maumus F."/>
            <person name="Michel G."/>
            <person name="Miranda-Saavedra D."/>
            <person name="Morales J."/>
            <person name="Moreau H."/>
            <person name="Motomura T."/>
            <person name="Nagasato C."/>
            <person name="Napoli C.A."/>
            <person name="Nelson D.R."/>
            <person name="Nyvall-Collen P."/>
            <person name="Peters A.F."/>
            <person name="Pommier C."/>
            <person name="Potin P."/>
            <person name="Poulain J."/>
            <person name="Quesneville H."/>
            <person name="Read B."/>
            <person name="Rensing S.A."/>
            <person name="Ritter A."/>
            <person name="Rousvoal S."/>
            <person name="Samanta M."/>
            <person name="Samson G."/>
            <person name="Schroeder D.C."/>
            <person name="Segurens B."/>
            <person name="Strittmatter M."/>
            <person name="Tonon T."/>
            <person name="Tregear J.W."/>
            <person name="Valentin K."/>
            <person name="von Dassow P."/>
            <person name="Yamagishi T."/>
            <person name="Van de Peer Y."/>
            <person name="Wincker P."/>
        </authorList>
    </citation>
    <scope>NUCLEOTIDE SEQUENCE [LARGE SCALE GENOMIC DNA]</scope>
    <source>
        <strain evidence="4">Ec32 / CCAP1310/4</strain>
    </source>
</reference>
<dbReference type="InterPro" id="IPR043519">
    <property type="entry name" value="NT_sf"/>
</dbReference>
<dbReference type="GO" id="GO:0031123">
    <property type="term" value="P:RNA 3'-end processing"/>
    <property type="evidence" value="ECO:0007669"/>
    <property type="project" value="TreeGrafter"/>
</dbReference>
<feature type="compositionally biased region" description="Low complexity" evidence="1">
    <location>
        <begin position="1915"/>
        <end position="1932"/>
    </location>
</feature>
<feature type="compositionally biased region" description="Gly residues" evidence="1">
    <location>
        <begin position="665"/>
        <end position="674"/>
    </location>
</feature>
<feature type="region of interest" description="Disordered" evidence="1">
    <location>
        <begin position="934"/>
        <end position="1071"/>
    </location>
</feature>
<gene>
    <name evidence="3" type="ORF">Esi_0087_0020</name>
</gene>
<feature type="compositionally biased region" description="Basic and acidic residues" evidence="1">
    <location>
        <begin position="745"/>
        <end position="768"/>
    </location>
</feature>
<feature type="compositionally biased region" description="Gly residues" evidence="1">
    <location>
        <begin position="786"/>
        <end position="798"/>
    </location>
</feature>